<keyword evidence="3" id="KW-1185">Reference proteome</keyword>
<dbReference type="InterPro" id="IPR010982">
    <property type="entry name" value="Lambda_DNA-bd_dom_sf"/>
</dbReference>
<keyword evidence="1" id="KW-0238">DNA-binding</keyword>
<protein>
    <submittedName>
        <fullName evidence="2">Uncharacterized protein</fullName>
    </submittedName>
</protein>
<reference evidence="2" key="1">
    <citation type="submission" date="2016-08" db="EMBL/GenBank/DDBJ databases">
        <title>Complete genome of Cloacibacillus porcorum.</title>
        <authorList>
            <person name="Looft T."/>
            <person name="Bayles D.O."/>
            <person name="Alt D.P."/>
        </authorList>
    </citation>
    <scope>NUCLEOTIDE SEQUENCE [LARGE SCALE GENOMIC DNA]</scope>
    <source>
        <strain evidence="2">CL-84</strain>
    </source>
</reference>
<evidence type="ECO:0000256" key="1">
    <source>
        <dbReference type="ARBA" id="ARBA00023125"/>
    </source>
</evidence>
<dbReference type="EMBL" id="CP016757">
    <property type="protein sequence ID" value="ANZ45758.1"/>
    <property type="molecule type" value="Genomic_DNA"/>
</dbReference>
<dbReference type="Gene3D" id="1.10.260.40">
    <property type="entry name" value="lambda repressor-like DNA-binding domains"/>
    <property type="match status" value="1"/>
</dbReference>
<gene>
    <name evidence="2" type="ORF">BED41_12105</name>
</gene>
<dbReference type="PANTHER" id="PTHR46558:SF4">
    <property type="entry name" value="DNA-BIDING PHAGE PROTEIN"/>
    <property type="match status" value="1"/>
</dbReference>
<dbReference type="SMART" id="SM00530">
    <property type="entry name" value="HTH_XRE"/>
    <property type="match status" value="1"/>
</dbReference>
<dbReference type="RefSeq" id="WP_066746658.1">
    <property type="nucleotide sequence ID" value="NZ_CALCLR010000089.1"/>
</dbReference>
<dbReference type="InterPro" id="IPR001387">
    <property type="entry name" value="Cro/C1-type_HTH"/>
</dbReference>
<sequence length="115" mass="13337">MTIGDRIREVRKLNRITQEKLAELLGVSRVTISSWENDENAPTVDNIIYLSETFHVSTDYLLIGLTDPDDKTQVKTAQAKMDDIFLNLFNSLDPAKRDEVIKFMRYQEFLSKEKP</sequence>
<dbReference type="Pfam" id="PF01381">
    <property type="entry name" value="HTH_3"/>
    <property type="match status" value="1"/>
</dbReference>
<dbReference type="PANTHER" id="PTHR46558">
    <property type="entry name" value="TRACRIPTIONAL REGULATORY PROTEIN-RELATED-RELATED"/>
    <property type="match status" value="1"/>
</dbReference>
<evidence type="ECO:0000313" key="3">
    <source>
        <dbReference type="Proteomes" id="UP000093044"/>
    </source>
</evidence>
<dbReference type="STRING" id="1197717.BED41_12105"/>
<accession>A0A1B2I704</accession>
<name>A0A1B2I704_9BACT</name>
<dbReference type="CDD" id="cd00093">
    <property type="entry name" value="HTH_XRE"/>
    <property type="match status" value="1"/>
</dbReference>
<dbReference type="KEGG" id="cpor:BED41_12105"/>
<dbReference type="OrthoDB" id="881869at2"/>
<evidence type="ECO:0000313" key="2">
    <source>
        <dbReference type="EMBL" id="ANZ45758.1"/>
    </source>
</evidence>
<dbReference type="SUPFAM" id="SSF47413">
    <property type="entry name" value="lambda repressor-like DNA-binding domains"/>
    <property type="match status" value="1"/>
</dbReference>
<dbReference type="PROSITE" id="PS50943">
    <property type="entry name" value="HTH_CROC1"/>
    <property type="match status" value="1"/>
</dbReference>
<dbReference type="Proteomes" id="UP000093044">
    <property type="component" value="Chromosome"/>
</dbReference>
<organism evidence="2 3">
    <name type="scientific">Cloacibacillus porcorum</name>
    <dbReference type="NCBI Taxonomy" id="1197717"/>
    <lineage>
        <taxon>Bacteria</taxon>
        <taxon>Thermotogati</taxon>
        <taxon>Synergistota</taxon>
        <taxon>Synergistia</taxon>
        <taxon>Synergistales</taxon>
        <taxon>Synergistaceae</taxon>
        <taxon>Cloacibacillus</taxon>
    </lineage>
</organism>
<dbReference type="AlphaFoldDB" id="A0A1B2I704"/>
<dbReference type="GeneID" id="83058590"/>
<dbReference type="GO" id="GO:0003677">
    <property type="term" value="F:DNA binding"/>
    <property type="evidence" value="ECO:0007669"/>
    <property type="project" value="UniProtKB-KW"/>
</dbReference>
<proteinExistence type="predicted"/>